<dbReference type="EMBL" id="AAGK01000001">
    <property type="protein sequence ID" value="EAN34427.1"/>
    <property type="molecule type" value="Genomic_DNA"/>
</dbReference>
<dbReference type="KEGG" id="tpv:TP01_1189"/>
<evidence type="ECO:0000313" key="3">
    <source>
        <dbReference type="Proteomes" id="UP000001949"/>
    </source>
</evidence>
<sequence length="135" mass="15583">MLRVNLPHFQHYYTVKSICGLGNSVDNLVKFPRGEKNSINNYFKQFGVKMLSEYVINNIQYSPKITHSNCQIRCVTLPREHPVLVGGLDGYGTRLLSESEWRKLGIKMSKGWTHSGYSPYESHILIFQLHTHSKE</sequence>
<comment type="similarity">
    <text evidence="1">Belongs to the CKS family.</text>
</comment>
<keyword evidence="1" id="KW-0132">Cell division</keyword>
<keyword evidence="3" id="KW-1185">Reference proteome</keyword>
<dbReference type="SMART" id="SM01084">
    <property type="entry name" value="CKS"/>
    <property type="match status" value="1"/>
</dbReference>
<dbReference type="Pfam" id="PF01111">
    <property type="entry name" value="CKS"/>
    <property type="match status" value="1"/>
</dbReference>
<evidence type="ECO:0000256" key="1">
    <source>
        <dbReference type="RuleBase" id="RU311113"/>
    </source>
</evidence>
<dbReference type="VEuPathDB" id="PiroplasmaDB:TpMuguga_01g01189"/>
<dbReference type="GO" id="GO:0051301">
    <property type="term" value="P:cell division"/>
    <property type="evidence" value="ECO:0007669"/>
    <property type="project" value="UniProtKB-UniRule"/>
</dbReference>
<dbReference type="Proteomes" id="UP000001949">
    <property type="component" value="Unassembled WGS sequence"/>
</dbReference>
<dbReference type="STRING" id="5875.Q4N6I1"/>
<dbReference type="eggNOG" id="ENOG502T0NG">
    <property type="taxonomic scope" value="Eukaryota"/>
</dbReference>
<dbReference type="GeneID" id="3502475"/>
<organism evidence="2 3">
    <name type="scientific">Theileria parva</name>
    <name type="common">East coast fever infection agent</name>
    <dbReference type="NCBI Taxonomy" id="5875"/>
    <lineage>
        <taxon>Eukaryota</taxon>
        <taxon>Sar</taxon>
        <taxon>Alveolata</taxon>
        <taxon>Apicomplexa</taxon>
        <taxon>Aconoidasida</taxon>
        <taxon>Piroplasmida</taxon>
        <taxon>Theileriidae</taxon>
        <taxon>Theileria</taxon>
    </lineage>
</organism>
<dbReference type="InterPro" id="IPR036858">
    <property type="entry name" value="Cyclin-dep_kinase_reg-sub_sf"/>
</dbReference>
<protein>
    <recommendedName>
        <fullName evidence="1">Cyclin-dependent kinases regulatory subunit</fullName>
    </recommendedName>
</protein>
<comment type="function">
    <text evidence="1">Binds to the catalytic subunit of the cyclin dependent kinases and is essential for their biological function.</text>
</comment>
<proteinExistence type="inferred from homology"/>
<dbReference type="InParanoid" id="Q4N6I1"/>
<dbReference type="RefSeq" id="XP_766710.1">
    <property type="nucleotide sequence ID" value="XM_761617.1"/>
</dbReference>
<dbReference type="GO" id="GO:0016538">
    <property type="term" value="F:cyclin-dependent protein serine/threonine kinase regulator activity"/>
    <property type="evidence" value="ECO:0007669"/>
    <property type="project" value="InterPro"/>
</dbReference>
<dbReference type="SUPFAM" id="SSF55637">
    <property type="entry name" value="Cell cycle regulatory proteins"/>
    <property type="match status" value="1"/>
</dbReference>
<dbReference type="Gene3D" id="3.30.170.10">
    <property type="entry name" value="Cyclin-dependent kinase, regulatory subunit"/>
    <property type="match status" value="1"/>
</dbReference>
<name>Q4N6I1_THEPA</name>
<gene>
    <name evidence="2" type="ordered locus">TP01_1189</name>
</gene>
<reference evidence="2 3" key="1">
    <citation type="journal article" date="2005" name="Science">
        <title>Genome sequence of Theileria parva, a bovine pathogen that transforms lymphocytes.</title>
        <authorList>
            <person name="Gardner M.J."/>
            <person name="Bishop R."/>
            <person name="Shah T."/>
            <person name="de Villiers E.P."/>
            <person name="Carlton J.M."/>
            <person name="Hall N."/>
            <person name="Ren Q."/>
            <person name="Paulsen I.T."/>
            <person name="Pain A."/>
            <person name="Berriman M."/>
            <person name="Wilson R.J.M."/>
            <person name="Sato S."/>
            <person name="Ralph S.A."/>
            <person name="Mann D.J."/>
            <person name="Xiong Z."/>
            <person name="Shallom S.J."/>
            <person name="Weidman J."/>
            <person name="Jiang L."/>
            <person name="Lynn J."/>
            <person name="Weaver B."/>
            <person name="Shoaibi A."/>
            <person name="Domingo A.R."/>
            <person name="Wasawo D."/>
            <person name="Crabtree J."/>
            <person name="Wortman J.R."/>
            <person name="Haas B."/>
            <person name="Angiuoli S.V."/>
            <person name="Creasy T.H."/>
            <person name="Lu C."/>
            <person name="Suh B."/>
            <person name="Silva J.C."/>
            <person name="Utterback T.R."/>
            <person name="Feldblyum T.V."/>
            <person name="Pertea M."/>
            <person name="Allen J."/>
            <person name="Nierman W.C."/>
            <person name="Taracha E.L.N."/>
            <person name="Salzberg S.L."/>
            <person name="White O.R."/>
            <person name="Fitzhugh H.A."/>
            <person name="Morzaria S."/>
            <person name="Venter J.C."/>
            <person name="Fraser C.M."/>
            <person name="Nene V."/>
        </authorList>
    </citation>
    <scope>NUCLEOTIDE SEQUENCE [LARGE SCALE GENOMIC DNA]</scope>
    <source>
        <strain evidence="2 3">Muguga</strain>
    </source>
</reference>
<keyword evidence="1" id="KW-0131">Cell cycle</keyword>
<comment type="caution">
    <text evidence="2">The sequence shown here is derived from an EMBL/GenBank/DDBJ whole genome shotgun (WGS) entry which is preliminary data.</text>
</comment>
<evidence type="ECO:0000313" key="2">
    <source>
        <dbReference type="EMBL" id="EAN34427.1"/>
    </source>
</evidence>
<accession>Q4N6I1</accession>
<dbReference type="InterPro" id="IPR000789">
    <property type="entry name" value="Cyclin-dep_kinase_reg-sub"/>
</dbReference>
<dbReference type="AlphaFoldDB" id="Q4N6I1"/>